<keyword evidence="1" id="KW-0805">Transcription regulation</keyword>
<evidence type="ECO:0000256" key="3">
    <source>
        <dbReference type="ARBA" id="ARBA00023163"/>
    </source>
</evidence>
<protein>
    <submittedName>
        <fullName evidence="7">HTH-type transcriptional regulator KipR</fullName>
    </submittedName>
</protein>
<dbReference type="SUPFAM" id="SSF55781">
    <property type="entry name" value="GAF domain-like"/>
    <property type="match status" value="1"/>
</dbReference>
<dbReference type="Pfam" id="PF09339">
    <property type="entry name" value="HTH_IclR"/>
    <property type="match status" value="1"/>
</dbReference>
<dbReference type="Pfam" id="PF01614">
    <property type="entry name" value="IclR_C"/>
    <property type="match status" value="1"/>
</dbReference>
<evidence type="ECO:0000256" key="4">
    <source>
        <dbReference type="SAM" id="MobiDB-lite"/>
    </source>
</evidence>
<dbReference type="Gene3D" id="1.10.10.10">
    <property type="entry name" value="Winged helix-like DNA-binding domain superfamily/Winged helix DNA-binding domain"/>
    <property type="match status" value="1"/>
</dbReference>
<accession>A0ABQ4QYT7</accession>
<dbReference type="InterPro" id="IPR050707">
    <property type="entry name" value="HTH_MetabolicPath_Reg"/>
</dbReference>
<dbReference type="InterPro" id="IPR005471">
    <property type="entry name" value="Tscrpt_reg_IclR_N"/>
</dbReference>
<keyword evidence="8" id="KW-1185">Reference proteome</keyword>
<dbReference type="RefSeq" id="WP_128562070.1">
    <property type="nucleotide sequence ID" value="NZ_BPQH01000010.1"/>
</dbReference>
<dbReference type="EMBL" id="BPQH01000010">
    <property type="protein sequence ID" value="GJD50558.1"/>
    <property type="molecule type" value="Genomic_DNA"/>
</dbReference>
<dbReference type="SMART" id="SM00346">
    <property type="entry name" value="HTH_ICLR"/>
    <property type="match status" value="1"/>
</dbReference>
<dbReference type="PROSITE" id="PS51078">
    <property type="entry name" value="ICLR_ED"/>
    <property type="match status" value="1"/>
</dbReference>
<feature type="compositionally biased region" description="Low complexity" evidence="4">
    <location>
        <begin position="11"/>
        <end position="20"/>
    </location>
</feature>
<evidence type="ECO:0000256" key="1">
    <source>
        <dbReference type="ARBA" id="ARBA00023015"/>
    </source>
</evidence>
<name>A0ABQ4QYT7_9HYPH</name>
<feature type="region of interest" description="Disordered" evidence="4">
    <location>
        <begin position="1"/>
        <end position="20"/>
    </location>
</feature>
<sequence length="275" mass="28617">MAPRRADEGRAGAVGPAGGPAEPNAVQKVCALLRALAAPGPRRLSELAAETGLNKVTALRILDTLAQEGFVARAPDGRGWRPGPESLALAAGAGRPDDLRALARPSLVRLAEISGDTVLLSVRSGVEAVCVERETGSYPIRANYLDIGSRRPLGVGAGSLALLAWLPDREVDAILGIVAGRLEAYPRLGLAAIREAVAAARARGYVVLLDRVVDTMGAIGVPVRDPGGRTVAALSIAALSARLAAREAMLAEALRREADLMERERVPADTRGRAS</sequence>
<dbReference type="SUPFAM" id="SSF46785">
    <property type="entry name" value="Winged helix' DNA-binding domain"/>
    <property type="match status" value="1"/>
</dbReference>
<keyword evidence="3" id="KW-0804">Transcription</keyword>
<dbReference type="InterPro" id="IPR036390">
    <property type="entry name" value="WH_DNA-bd_sf"/>
</dbReference>
<dbReference type="PROSITE" id="PS51077">
    <property type="entry name" value="HTH_ICLR"/>
    <property type="match status" value="1"/>
</dbReference>
<reference evidence="7" key="1">
    <citation type="journal article" date="2021" name="Front. Microbiol.">
        <title>Comprehensive Comparative Genomics and Phenotyping of Methylobacterium Species.</title>
        <authorList>
            <person name="Alessa O."/>
            <person name="Ogura Y."/>
            <person name="Fujitani Y."/>
            <person name="Takami H."/>
            <person name="Hayashi T."/>
            <person name="Sahin N."/>
            <person name="Tani A."/>
        </authorList>
    </citation>
    <scope>NUCLEOTIDE SEQUENCE</scope>
    <source>
        <strain evidence="7">KCTC 52305</strain>
    </source>
</reference>
<dbReference type="InterPro" id="IPR014757">
    <property type="entry name" value="Tscrpt_reg_IclR_C"/>
</dbReference>
<evidence type="ECO:0000259" key="5">
    <source>
        <dbReference type="PROSITE" id="PS51077"/>
    </source>
</evidence>
<feature type="domain" description="HTH iclR-type" evidence="5">
    <location>
        <begin position="23"/>
        <end position="84"/>
    </location>
</feature>
<evidence type="ECO:0000259" key="6">
    <source>
        <dbReference type="PROSITE" id="PS51078"/>
    </source>
</evidence>
<feature type="domain" description="IclR-ED" evidence="6">
    <location>
        <begin position="85"/>
        <end position="273"/>
    </location>
</feature>
<organism evidence="7 8">
    <name type="scientific">Methylobacterium crusticola</name>
    <dbReference type="NCBI Taxonomy" id="1697972"/>
    <lineage>
        <taxon>Bacteria</taxon>
        <taxon>Pseudomonadati</taxon>
        <taxon>Pseudomonadota</taxon>
        <taxon>Alphaproteobacteria</taxon>
        <taxon>Hyphomicrobiales</taxon>
        <taxon>Methylobacteriaceae</taxon>
        <taxon>Methylobacterium</taxon>
    </lineage>
</organism>
<proteinExistence type="predicted"/>
<dbReference type="Proteomes" id="UP001055167">
    <property type="component" value="Unassembled WGS sequence"/>
</dbReference>
<evidence type="ECO:0000313" key="7">
    <source>
        <dbReference type="EMBL" id="GJD50558.1"/>
    </source>
</evidence>
<gene>
    <name evidence="7" type="primary">kipR_1</name>
    <name evidence="7" type="ORF">OPKNFCMD_3301</name>
</gene>
<evidence type="ECO:0000256" key="2">
    <source>
        <dbReference type="ARBA" id="ARBA00023125"/>
    </source>
</evidence>
<dbReference type="Gene3D" id="3.30.450.40">
    <property type="match status" value="1"/>
</dbReference>
<dbReference type="PANTHER" id="PTHR30136">
    <property type="entry name" value="HELIX-TURN-HELIX TRANSCRIPTIONAL REGULATOR, ICLR FAMILY"/>
    <property type="match status" value="1"/>
</dbReference>
<dbReference type="InterPro" id="IPR036388">
    <property type="entry name" value="WH-like_DNA-bd_sf"/>
</dbReference>
<dbReference type="PANTHER" id="PTHR30136:SF39">
    <property type="entry name" value="TRANSCRIPTIONAL REGULATORY PROTEIN"/>
    <property type="match status" value="1"/>
</dbReference>
<feature type="compositionally biased region" description="Basic and acidic residues" evidence="4">
    <location>
        <begin position="1"/>
        <end position="10"/>
    </location>
</feature>
<comment type="caution">
    <text evidence="7">The sequence shown here is derived from an EMBL/GenBank/DDBJ whole genome shotgun (WGS) entry which is preliminary data.</text>
</comment>
<reference evidence="7" key="2">
    <citation type="submission" date="2021-08" db="EMBL/GenBank/DDBJ databases">
        <authorList>
            <person name="Tani A."/>
            <person name="Ola A."/>
            <person name="Ogura Y."/>
            <person name="Katsura K."/>
            <person name="Hayashi T."/>
        </authorList>
    </citation>
    <scope>NUCLEOTIDE SEQUENCE</scope>
    <source>
        <strain evidence="7">KCTC 52305</strain>
    </source>
</reference>
<keyword evidence="2" id="KW-0238">DNA-binding</keyword>
<evidence type="ECO:0000313" key="8">
    <source>
        <dbReference type="Proteomes" id="UP001055167"/>
    </source>
</evidence>
<dbReference type="InterPro" id="IPR029016">
    <property type="entry name" value="GAF-like_dom_sf"/>
</dbReference>